<dbReference type="EMBL" id="JAVXUP010000122">
    <property type="protein sequence ID" value="KAK3037475.1"/>
    <property type="molecule type" value="Genomic_DNA"/>
</dbReference>
<dbReference type="InterPro" id="IPR039265">
    <property type="entry name" value="DIR1-like"/>
</dbReference>
<evidence type="ECO:0000259" key="2">
    <source>
        <dbReference type="Pfam" id="PF14368"/>
    </source>
</evidence>
<feature type="chain" id="PRO_5041736482" description="Bifunctional inhibitor/plant lipid transfer protein/seed storage helical domain-containing protein" evidence="1">
    <location>
        <begin position="21"/>
        <end position="172"/>
    </location>
</feature>
<dbReference type="PANTHER" id="PTHR33122:SF4">
    <property type="entry name" value="OS04G0415800 PROTEIN"/>
    <property type="match status" value="1"/>
</dbReference>
<reference evidence="3" key="1">
    <citation type="submission" date="2022-12" db="EMBL/GenBank/DDBJ databases">
        <title>Draft genome assemblies for two species of Escallonia (Escalloniales).</title>
        <authorList>
            <person name="Chanderbali A."/>
            <person name="Dervinis C."/>
            <person name="Anghel I."/>
            <person name="Soltis D."/>
            <person name="Soltis P."/>
            <person name="Zapata F."/>
        </authorList>
    </citation>
    <scope>NUCLEOTIDE SEQUENCE</scope>
    <source>
        <strain evidence="3">UCBG64.0493</strain>
        <tissue evidence="3">Leaf</tissue>
    </source>
</reference>
<dbReference type="SUPFAM" id="SSF47699">
    <property type="entry name" value="Bifunctional inhibitor/lipid-transfer protein/seed storage 2S albumin"/>
    <property type="match status" value="1"/>
</dbReference>
<dbReference type="Proteomes" id="UP001188597">
    <property type="component" value="Unassembled WGS sequence"/>
</dbReference>
<name>A0AA88XF59_9ASTE</name>
<dbReference type="GO" id="GO:0005504">
    <property type="term" value="F:fatty acid binding"/>
    <property type="evidence" value="ECO:0007669"/>
    <property type="project" value="InterPro"/>
</dbReference>
<dbReference type="CDD" id="cd00010">
    <property type="entry name" value="AAI_LTSS"/>
    <property type="match status" value="1"/>
</dbReference>
<organism evidence="3 4">
    <name type="scientific">Escallonia herrerae</name>
    <dbReference type="NCBI Taxonomy" id="1293975"/>
    <lineage>
        <taxon>Eukaryota</taxon>
        <taxon>Viridiplantae</taxon>
        <taxon>Streptophyta</taxon>
        <taxon>Embryophyta</taxon>
        <taxon>Tracheophyta</taxon>
        <taxon>Spermatophyta</taxon>
        <taxon>Magnoliopsida</taxon>
        <taxon>eudicotyledons</taxon>
        <taxon>Gunneridae</taxon>
        <taxon>Pentapetalae</taxon>
        <taxon>asterids</taxon>
        <taxon>campanulids</taxon>
        <taxon>Escalloniales</taxon>
        <taxon>Escalloniaceae</taxon>
        <taxon>Escallonia</taxon>
    </lineage>
</organism>
<keyword evidence="4" id="KW-1185">Reference proteome</keyword>
<keyword evidence="1" id="KW-0732">Signal</keyword>
<dbReference type="Pfam" id="PF14368">
    <property type="entry name" value="LTP_2"/>
    <property type="match status" value="1"/>
</dbReference>
<proteinExistence type="predicted"/>
<dbReference type="AlphaFoldDB" id="A0AA88XF59"/>
<accession>A0AA88XF59</accession>
<dbReference type="GO" id="GO:0009627">
    <property type="term" value="P:systemic acquired resistance"/>
    <property type="evidence" value="ECO:0007669"/>
    <property type="project" value="InterPro"/>
</dbReference>
<evidence type="ECO:0000313" key="4">
    <source>
        <dbReference type="Proteomes" id="UP001188597"/>
    </source>
</evidence>
<dbReference type="InterPro" id="IPR036312">
    <property type="entry name" value="Bifun_inhib/LTP/seed_sf"/>
</dbReference>
<comment type="caution">
    <text evidence="3">The sequence shown here is derived from an EMBL/GenBank/DDBJ whole genome shotgun (WGS) entry which is preliminary data.</text>
</comment>
<feature type="signal peptide" evidence="1">
    <location>
        <begin position="1"/>
        <end position="20"/>
    </location>
</feature>
<protein>
    <recommendedName>
        <fullName evidence="2">Bifunctional inhibitor/plant lipid transfer protein/seed storage helical domain-containing protein</fullName>
    </recommendedName>
</protein>
<evidence type="ECO:0000313" key="3">
    <source>
        <dbReference type="EMBL" id="KAK3037475.1"/>
    </source>
</evidence>
<gene>
    <name evidence="3" type="ORF">RJ639_031969</name>
</gene>
<dbReference type="PANTHER" id="PTHR33122">
    <property type="entry name" value="LIPID BINDING PROTEIN-RELATED"/>
    <property type="match status" value="1"/>
</dbReference>
<feature type="domain" description="Bifunctional inhibitor/plant lipid transfer protein/seed storage helical" evidence="2">
    <location>
        <begin position="40"/>
        <end position="104"/>
    </location>
</feature>
<dbReference type="Gene3D" id="1.10.110.10">
    <property type="entry name" value="Plant lipid-transfer and hydrophobic proteins"/>
    <property type="match status" value="1"/>
</dbReference>
<sequence>MEASLKVIFLLGLITCSGIAVLEKVDGAGPCGKSSPDNEAMKLAPCAAAAQDEKSAWLLPSSEENRPEPCLCAVMLSDTAKSSGIKPEVAMTIPKRCNIADRPVGYKCGHSNDASNPEYSCWDSGDLVDDMIIMTVLVSGLSLSSGKVYVETWQLKDKMVERVEEYKVTVLI</sequence>
<evidence type="ECO:0000256" key="1">
    <source>
        <dbReference type="SAM" id="SignalP"/>
    </source>
</evidence>
<dbReference type="InterPro" id="IPR016140">
    <property type="entry name" value="Bifunc_inhib/LTP/seed_store"/>
</dbReference>